<proteinExistence type="predicted"/>
<dbReference type="InterPro" id="IPR036388">
    <property type="entry name" value="WH-like_DNA-bd_sf"/>
</dbReference>
<dbReference type="Proteomes" id="UP000076038">
    <property type="component" value="Chromosome"/>
</dbReference>
<dbReference type="RefSeq" id="WP_027495715.1">
    <property type="nucleotide sequence ID" value="NZ_CP015220.1"/>
</dbReference>
<dbReference type="KEGG" id="rhs:A3Q41_02420"/>
<dbReference type="PATRIC" id="fig|1653479.3.peg.2450"/>
<dbReference type="CDD" id="cd07377">
    <property type="entry name" value="WHTH_GntR"/>
    <property type="match status" value="1"/>
</dbReference>
<dbReference type="PROSITE" id="PS50949">
    <property type="entry name" value="HTH_GNTR"/>
    <property type="match status" value="1"/>
</dbReference>
<dbReference type="GeneID" id="93552526"/>
<dbReference type="Pfam" id="PF07729">
    <property type="entry name" value="FCD"/>
    <property type="match status" value="1"/>
</dbReference>
<dbReference type="SMART" id="SM00895">
    <property type="entry name" value="FCD"/>
    <property type="match status" value="1"/>
</dbReference>
<evidence type="ECO:0000313" key="4">
    <source>
        <dbReference type="EMBL" id="AMY23719.1"/>
    </source>
</evidence>
<gene>
    <name evidence="4" type="primary">lutR_3</name>
    <name evidence="4" type="ORF">A3Q41_02420</name>
</gene>
<sequence>MTAWSEIDVEAASVPELLSARIAQLIDSGRVEAGSKLPSERALVTMLGASRISIRHALQDLELRGYLTRKPRAGRIVAPLEMRALAEGSIFGSMSSDQRTVREVMDLRTVVEPPIAERAAVRHRTSELHALRTPLETSERELGNRPPSLQVMQLCDVQFHLAIAGLAHNSMLTRLVTETNEWMAPSRQASFQTEQRMQRSVDAHRSIYHAIAERDPVRARKAMHDHLADVLEAITPLAH</sequence>
<dbReference type="InterPro" id="IPR036390">
    <property type="entry name" value="WH_DNA-bd_sf"/>
</dbReference>
<dbReference type="InterPro" id="IPR011711">
    <property type="entry name" value="GntR_C"/>
</dbReference>
<dbReference type="OrthoDB" id="9784718at2"/>
<dbReference type="EMBL" id="CP015220">
    <property type="protein sequence ID" value="AMY23719.1"/>
    <property type="molecule type" value="Genomic_DNA"/>
</dbReference>
<organism evidence="4 5">
    <name type="scientific">Rhodococcoides fascians</name>
    <name type="common">Rhodococcus fascians</name>
    <dbReference type="NCBI Taxonomy" id="1828"/>
    <lineage>
        <taxon>Bacteria</taxon>
        <taxon>Bacillati</taxon>
        <taxon>Actinomycetota</taxon>
        <taxon>Actinomycetes</taxon>
        <taxon>Mycobacteriales</taxon>
        <taxon>Nocardiaceae</taxon>
        <taxon>Rhodococcoides</taxon>
    </lineage>
</organism>
<evidence type="ECO:0000256" key="2">
    <source>
        <dbReference type="ARBA" id="ARBA00023125"/>
    </source>
</evidence>
<reference evidence="4 5" key="1">
    <citation type="journal article" date="2016" name="Genome Announc.">
        <title>Complete Genome and Plasmid Sequences for Rhodococcus fascians D188 and Draft Sequences for Rhodococcus Isolates PBTS 1 and PBTS 2.</title>
        <authorList>
            <person name="Stamler R.A."/>
            <person name="Vereecke D."/>
            <person name="Zhang Y."/>
            <person name="Schilkey F."/>
            <person name="Devitt N."/>
            <person name="Randall J.J."/>
        </authorList>
    </citation>
    <scope>NUCLEOTIDE SEQUENCE [LARGE SCALE GENOMIC DNA]</scope>
    <source>
        <strain evidence="4 5">PBTS2</strain>
    </source>
</reference>
<dbReference type="InterPro" id="IPR000524">
    <property type="entry name" value="Tscrpt_reg_HTH_GntR"/>
</dbReference>
<dbReference type="SUPFAM" id="SSF46785">
    <property type="entry name" value="Winged helix' DNA-binding domain"/>
    <property type="match status" value="1"/>
</dbReference>
<dbReference type="GO" id="GO:0003700">
    <property type="term" value="F:DNA-binding transcription factor activity"/>
    <property type="evidence" value="ECO:0007669"/>
    <property type="project" value="InterPro"/>
</dbReference>
<dbReference type="SUPFAM" id="SSF48008">
    <property type="entry name" value="GntR ligand-binding domain-like"/>
    <property type="match status" value="1"/>
</dbReference>
<dbReference type="SMART" id="SM00345">
    <property type="entry name" value="HTH_GNTR"/>
    <property type="match status" value="1"/>
</dbReference>
<dbReference type="Gene3D" id="1.20.120.530">
    <property type="entry name" value="GntR ligand-binding domain-like"/>
    <property type="match status" value="1"/>
</dbReference>
<protein>
    <submittedName>
        <fullName evidence="4">HTH-type transcriptional regulator LutR</fullName>
    </submittedName>
</protein>
<evidence type="ECO:0000256" key="3">
    <source>
        <dbReference type="ARBA" id="ARBA00023163"/>
    </source>
</evidence>
<dbReference type="Pfam" id="PF00392">
    <property type="entry name" value="GntR"/>
    <property type="match status" value="1"/>
</dbReference>
<keyword evidence="2" id="KW-0238">DNA-binding</keyword>
<dbReference type="AlphaFoldDB" id="A0A143QLC3"/>
<dbReference type="Gene3D" id="1.10.10.10">
    <property type="entry name" value="Winged helix-like DNA-binding domain superfamily/Winged helix DNA-binding domain"/>
    <property type="match status" value="1"/>
</dbReference>
<evidence type="ECO:0000256" key="1">
    <source>
        <dbReference type="ARBA" id="ARBA00023015"/>
    </source>
</evidence>
<dbReference type="PANTHER" id="PTHR43537:SF5">
    <property type="entry name" value="UXU OPERON TRANSCRIPTIONAL REGULATOR"/>
    <property type="match status" value="1"/>
</dbReference>
<dbReference type="InterPro" id="IPR008920">
    <property type="entry name" value="TF_FadR/GntR_C"/>
</dbReference>
<keyword evidence="3" id="KW-0804">Transcription</keyword>
<keyword evidence="1" id="KW-0805">Transcription regulation</keyword>
<keyword evidence="5" id="KW-1185">Reference proteome</keyword>
<reference evidence="5" key="2">
    <citation type="submission" date="2016-04" db="EMBL/GenBank/DDBJ databases">
        <title>Complete Genome and Plasmid Sequences for Rhodococcus fascians D188 and Draft Sequences for Rhodococcus spp. Isolates PBTS 1 and PBTS 2.</title>
        <authorList>
            <person name="Stamer R."/>
            <person name="Vereecke D."/>
            <person name="Zhang Y."/>
            <person name="Schilkey F."/>
            <person name="Devitt N."/>
            <person name="Randall J."/>
        </authorList>
    </citation>
    <scope>NUCLEOTIDE SEQUENCE [LARGE SCALE GENOMIC DNA]</scope>
    <source>
        <strain evidence="5">PBTS2</strain>
    </source>
</reference>
<accession>A0A143QLC3</accession>
<dbReference type="PANTHER" id="PTHR43537">
    <property type="entry name" value="TRANSCRIPTIONAL REGULATOR, GNTR FAMILY"/>
    <property type="match status" value="1"/>
</dbReference>
<evidence type="ECO:0000313" key="5">
    <source>
        <dbReference type="Proteomes" id="UP000076038"/>
    </source>
</evidence>
<name>A0A143QLC3_RHOFA</name>
<dbReference type="PRINTS" id="PR00035">
    <property type="entry name" value="HTHGNTR"/>
</dbReference>
<dbReference type="GO" id="GO:0003677">
    <property type="term" value="F:DNA binding"/>
    <property type="evidence" value="ECO:0007669"/>
    <property type="project" value="UniProtKB-KW"/>
</dbReference>